<dbReference type="CDD" id="cd03127">
    <property type="entry name" value="tetraspanin_LEL"/>
    <property type="match status" value="1"/>
</dbReference>
<dbReference type="GO" id="GO:0016020">
    <property type="term" value="C:membrane"/>
    <property type="evidence" value="ECO:0007669"/>
    <property type="project" value="UniProtKB-SubCell"/>
</dbReference>
<reference evidence="7" key="1">
    <citation type="submission" date="2021-06" db="EMBL/GenBank/DDBJ databases">
        <authorList>
            <person name="Hodson N. C."/>
            <person name="Mongue J. A."/>
            <person name="Jaron S. K."/>
        </authorList>
    </citation>
    <scope>NUCLEOTIDE SEQUENCE</scope>
</reference>
<feature type="region of interest" description="Disordered" evidence="5">
    <location>
        <begin position="1"/>
        <end position="51"/>
    </location>
</feature>
<dbReference type="Proteomes" id="UP000708208">
    <property type="component" value="Unassembled WGS sequence"/>
</dbReference>
<keyword evidence="2 6" id="KW-0812">Transmembrane</keyword>
<dbReference type="AlphaFoldDB" id="A0A8J2J4A9"/>
<feature type="compositionally biased region" description="Low complexity" evidence="5">
    <location>
        <begin position="751"/>
        <end position="768"/>
    </location>
</feature>
<feature type="compositionally biased region" description="Polar residues" evidence="5">
    <location>
        <begin position="561"/>
        <end position="581"/>
    </location>
</feature>
<feature type="compositionally biased region" description="Basic and acidic residues" evidence="5">
    <location>
        <begin position="395"/>
        <end position="409"/>
    </location>
</feature>
<dbReference type="Pfam" id="PF00335">
    <property type="entry name" value="Tetraspanin"/>
    <property type="match status" value="1"/>
</dbReference>
<feature type="compositionally biased region" description="Polar residues" evidence="5">
    <location>
        <begin position="912"/>
        <end position="921"/>
    </location>
</feature>
<keyword evidence="3 6" id="KW-1133">Transmembrane helix</keyword>
<name>A0A8J2J4A9_9HEXA</name>
<evidence type="ECO:0000256" key="3">
    <source>
        <dbReference type="ARBA" id="ARBA00022989"/>
    </source>
</evidence>
<dbReference type="EMBL" id="CAJVCH010010492">
    <property type="protein sequence ID" value="CAG7667493.1"/>
    <property type="molecule type" value="Genomic_DNA"/>
</dbReference>
<feature type="transmembrane region" description="Helical" evidence="6">
    <location>
        <begin position="120"/>
        <end position="142"/>
    </location>
</feature>
<feature type="compositionally biased region" description="Basic and acidic residues" evidence="5">
    <location>
        <begin position="896"/>
        <end position="911"/>
    </location>
</feature>
<comment type="caution">
    <text evidence="7">The sequence shown here is derived from an EMBL/GenBank/DDBJ whole genome shotgun (WGS) entry which is preliminary data.</text>
</comment>
<feature type="transmembrane region" description="Helical" evidence="6">
    <location>
        <begin position="311"/>
        <end position="333"/>
    </location>
</feature>
<feature type="compositionally biased region" description="Low complexity" evidence="5">
    <location>
        <begin position="634"/>
        <end position="647"/>
    </location>
</feature>
<protein>
    <submittedName>
        <fullName evidence="7">Uncharacterized protein</fullName>
    </submittedName>
</protein>
<accession>A0A8J2J4A9</accession>
<dbReference type="InterPro" id="IPR018499">
    <property type="entry name" value="Tetraspanin/Peripherin"/>
</dbReference>
<feature type="compositionally biased region" description="Polar residues" evidence="5">
    <location>
        <begin position="934"/>
        <end position="948"/>
    </location>
</feature>
<evidence type="ECO:0000313" key="8">
    <source>
        <dbReference type="Proteomes" id="UP000708208"/>
    </source>
</evidence>
<feature type="region of interest" description="Disordered" evidence="5">
    <location>
        <begin position="561"/>
        <end position="658"/>
    </location>
</feature>
<dbReference type="OrthoDB" id="438211at2759"/>
<proteinExistence type="predicted"/>
<organism evidence="7 8">
    <name type="scientific">Allacma fusca</name>
    <dbReference type="NCBI Taxonomy" id="39272"/>
    <lineage>
        <taxon>Eukaryota</taxon>
        <taxon>Metazoa</taxon>
        <taxon>Ecdysozoa</taxon>
        <taxon>Arthropoda</taxon>
        <taxon>Hexapoda</taxon>
        <taxon>Collembola</taxon>
        <taxon>Symphypleona</taxon>
        <taxon>Sminthuridae</taxon>
        <taxon>Allacma</taxon>
    </lineage>
</organism>
<feature type="region of interest" description="Disordered" evidence="5">
    <location>
        <begin position="838"/>
        <end position="869"/>
    </location>
</feature>
<evidence type="ECO:0000256" key="2">
    <source>
        <dbReference type="ARBA" id="ARBA00022692"/>
    </source>
</evidence>
<evidence type="ECO:0000313" key="7">
    <source>
        <dbReference type="EMBL" id="CAG7667493.1"/>
    </source>
</evidence>
<gene>
    <name evidence="7" type="ORF">AFUS01_LOCUS1839</name>
</gene>
<feature type="compositionally biased region" description="Basic and acidic residues" evidence="5">
    <location>
        <begin position="968"/>
        <end position="982"/>
    </location>
</feature>
<feature type="region of interest" description="Disordered" evidence="5">
    <location>
        <begin position="395"/>
        <end position="414"/>
    </location>
</feature>
<feature type="compositionally biased region" description="Low complexity" evidence="5">
    <location>
        <begin position="591"/>
        <end position="603"/>
    </location>
</feature>
<keyword evidence="8" id="KW-1185">Reference proteome</keyword>
<feature type="region of interest" description="Disordered" evidence="5">
    <location>
        <begin position="719"/>
        <end position="819"/>
    </location>
</feature>
<feature type="compositionally biased region" description="Basic and acidic residues" evidence="5">
    <location>
        <begin position="448"/>
        <end position="468"/>
    </location>
</feature>
<comment type="subcellular location">
    <subcellularLocation>
        <location evidence="1">Membrane</location>
        <topology evidence="1">Multi-pass membrane protein</topology>
    </subcellularLocation>
</comment>
<feature type="transmembrane region" description="Helical" evidence="6">
    <location>
        <begin position="199"/>
        <end position="220"/>
    </location>
</feature>
<feature type="region of interest" description="Disordered" evidence="5">
    <location>
        <begin position="448"/>
        <end position="501"/>
    </location>
</feature>
<feature type="compositionally biased region" description="Acidic residues" evidence="5">
    <location>
        <begin position="17"/>
        <end position="44"/>
    </location>
</feature>
<evidence type="ECO:0000256" key="5">
    <source>
        <dbReference type="SAM" id="MobiDB-lite"/>
    </source>
</evidence>
<feature type="transmembrane region" description="Helical" evidence="6">
    <location>
        <begin position="162"/>
        <end position="187"/>
    </location>
</feature>
<evidence type="ECO:0000256" key="6">
    <source>
        <dbReference type="SAM" id="Phobius"/>
    </source>
</evidence>
<feature type="compositionally biased region" description="Polar residues" evidence="5">
    <location>
        <begin position="734"/>
        <end position="746"/>
    </location>
</feature>
<feature type="region of interest" description="Disordered" evidence="5">
    <location>
        <begin position="886"/>
        <end position="991"/>
    </location>
</feature>
<evidence type="ECO:0000256" key="4">
    <source>
        <dbReference type="ARBA" id="ARBA00023136"/>
    </source>
</evidence>
<keyword evidence="4 6" id="KW-0472">Membrane</keyword>
<feature type="compositionally biased region" description="Polar residues" evidence="5">
    <location>
        <begin position="618"/>
        <end position="633"/>
    </location>
</feature>
<sequence>MSGLSSITSVRDYLMDTGEDDEEEAEDEGEEDGDKKEEEEDEEESPGRDFKASNLNVDLSKYDNVPLEDIHLDVRPRIKNIIEELYTEHDWVWPPAPAKDVRKMRFFKRKKKKMLYNKETLDFATFLSIIIGPMELYVAIIFTVMPKTFILAMRECVEITSLIIVVFFVQGFYHIYSGVLGLALRASRPFEIGYVYPHWRFQVACPLLSMFGIFGAMYMTQDWMVEKEMMKHLKGYNFHWYSKHMWDYYQSFMRCCGVQNYKDWKYHGPIMYDEKRQRTLGVPESCCYESNCSLSPNEDNVYSGCFVKTIYAFWTLYIVGAICVAISFVLLCIGHKSIQESSRYSGDPIHKLLFDDRWSKKRLHNRSNRREELFSLLNHYCMILGKELGFEEEVEAAKKENDEREKQDQEMEEETAFYESVDTYAGNSPPTPNSATDVIDDLIHIPRRPIEPLPELPKEKKKEDEGPKNGKNVTKDGAGNEPVEWKPSMNATSDEFPLRSEKSFKMQDQEYTVLPTLIEMDANIKAKMVFQALGDEDKLQNELECGGKSVTEIPKINSFVSSPFHNSSGSITNTHTFNGKVQSKDGVKLNGASPESASSPGGSHDAPLSVRFRETGADSPSSQPYQDTTYTLDSQSVSISSIPSQKSFPPEPLPVRNEYLNLTEPEDFVTPGTVSTTNSSVEDPMEKYITLNDVASTNTIIIPETPLSNLENDQEELLLAELDSESVQRFPDPITNQHVPSDSANLEGSELETSTSEPEPVTSPPQTTDTKRPNQHSSQESILQMVVESLLNEDKAQLVSTTTEEVERPRISKIPTHSKTAPAYFKSALEHDQAQIKLSSLRKDQPENMSGLDNVLTSSARTKPLPEKQTPSVAFKELVAALNKSSSLANFQQPENNEKFNLELEKSHEFDGSTQVSSLKGQGQKGKRSGIPMMTSSGGKSPKQSIPVSSKVHFPKRVGENIPPDSDPEGRVSPRPPKESRLPKRSKPMNR</sequence>
<evidence type="ECO:0000256" key="1">
    <source>
        <dbReference type="ARBA" id="ARBA00004141"/>
    </source>
</evidence>